<evidence type="ECO:0000313" key="2">
    <source>
        <dbReference type="EMBL" id="VAW14727.1"/>
    </source>
</evidence>
<name>A0A3B0TN11_9ZZZZ</name>
<sequence>MGKPLSNDLRLRLVNAVSSGMSARAAGRKLDIAASTATGIIKQQRDRGHFEPLPLGSQKAVSSGERRSFH</sequence>
<evidence type="ECO:0008006" key="3">
    <source>
        <dbReference type="Google" id="ProtNLM"/>
    </source>
</evidence>
<gene>
    <name evidence="2" type="ORF">MNBD_ALPHA11-793</name>
</gene>
<dbReference type="EMBL" id="UOEQ01000051">
    <property type="protein sequence ID" value="VAW14727.1"/>
    <property type="molecule type" value="Genomic_DNA"/>
</dbReference>
<reference evidence="2" key="1">
    <citation type="submission" date="2018-06" db="EMBL/GenBank/DDBJ databases">
        <authorList>
            <person name="Zhirakovskaya E."/>
        </authorList>
    </citation>
    <scope>NUCLEOTIDE SEQUENCE</scope>
</reference>
<proteinExistence type="predicted"/>
<accession>A0A3B0TN11</accession>
<dbReference type="InterPro" id="IPR036388">
    <property type="entry name" value="WH-like_DNA-bd_sf"/>
</dbReference>
<evidence type="ECO:0000256" key="1">
    <source>
        <dbReference type="SAM" id="MobiDB-lite"/>
    </source>
</evidence>
<dbReference type="Gene3D" id="1.10.10.10">
    <property type="entry name" value="Winged helix-like DNA-binding domain superfamily/Winged helix DNA-binding domain"/>
    <property type="match status" value="1"/>
</dbReference>
<dbReference type="InterPro" id="IPR009057">
    <property type="entry name" value="Homeodomain-like_sf"/>
</dbReference>
<protein>
    <recommendedName>
        <fullName evidence="3">Mobile element protein</fullName>
    </recommendedName>
</protein>
<dbReference type="SUPFAM" id="SSF46689">
    <property type="entry name" value="Homeodomain-like"/>
    <property type="match status" value="1"/>
</dbReference>
<organism evidence="2">
    <name type="scientific">hydrothermal vent metagenome</name>
    <dbReference type="NCBI Taxonomy" id="652676"/>
    <lineage>
        <taxon>unclassified sequences</taxon>
        <taxon>metagenomes</taxon>
        <taxon>ecological metagenomes</taxon>
    </lineage>
</organism>
<feature type="region of interest" description="Disordered" evidence="1">
    <location>
        <begin position="43"/>
        <end position="70"/>
    </location>
</feature>
<dbReference type="AlphaFoldDB" id="A0A3B0TN11"/>